<evidence type="ECO:0000259" key="13">
    <source>
        <dbReference type="Pfam" id="PF00291"/>
    </source>
</evidence>
<keyword evidence="6 12" id="KW-0028">Amino-acid biosynthesis</keyword>
<dbReference type="AlphaFoldDB" id="A0A4R0YY29"/>
<comment type="function">
    <text evidence="2 12">The beta subunit is responsible for the synthesis of L-tryptophan from indole and L-serine.</text>
</comment>
<dbReference type="InterPro" id="IPR006654">
    <property type="entry name" value="Trp_synth_beta"/>
</dbReference>
<evidence type="ECO:0000256" key="6">
    <source>
        <dbReference type="ARBA" id="ARBA00022605"/>
    </source>
</evidence>
<dbReference type="InterPro" id="IPR006653">
    <property type="entry name" value="Trp_synth_b_CS"/>
</dbReference>
<dbReference type="Proteomes" id="UP000291822">
    <property type="component" value="Unassembled WGS sequence"/>
</dbReference>
<comment type="pathway">
    <text evidence="3 12">Amino-acid biosynthesis; L-tryptophan biosynthesis; L-tryptophan from chorismate: step 5/5.</text>
</comment>
<evidence type="ECO:0000313" key="14">
    <source>
        <dbReference type="EMBL" id="TCI13521.1"/>
    </source>
</evidence>
<dbReference type="PANTHER" id="PTHR48077">
    <property type="entry name" value="TRYPTOPHAN SYNTHASE-RELATED"/>
    <property type="match status" value="1"/>
</dbReference>
<accession>A0A4R0YY29</accession>
<dbReference type="GO" id="GO:0004834">
    <property type="term" value="F:tryptophan synthase activity"/>
    <property type="evidence" value="ECO:0007669"/>
    <property type="project" value="UniProtKB-UniRule"/>
</dbReference>
<dbReference type="NCBIfam" id="TIGR00263">
    <property type="entry name" value="trpB"/>
    <property type="match status" value="1"/>
</dbReference>
<keyword evidence="7 12" id="KW-0822">Tryptophan biosynthesis</keyword>
<comment type="catalytic activity">
    <reaction evidence="11 12">
        <text>(1S,2R)-1-C-(indol-3-yl)glycerol 3-phosphate + L-serine = D-glyceraldehyde 3-phosphate + L-tryptophan + H2O</text>
        <dbReference type="Rhea" id="RHEA:10532"/>
        <dbReference type="ChEBI" id="CHEBI:15377"/>
        <dbReference type="ChEBI" id="CHEBI:33384"/>
        <dbReference type="ChEBI" id="CHEBI:57912"/>
        <dbReference type="ChEBI" id="CHEBI:58866"/>
        <dbReference type="ChEBI" id="CHEBI:59776"/>
        <dbReference type="EC" id="4.2.1.20"/>
    </reaction>
</comment>
<gene>
    <name evidence="12 14" type="primary">trpB</name>
    <name evidence="14" type="ORF">EZM97_09720</name>
</gene>
<evidence type="ECO:0000313" key="15">
    <source>
        <dbReference type="Proteomes" id="UP000291822"/>
    </source>
</evidence>
<comment type="caution">
    <text evidence="14">The sequence shown here is derived from an EMBL/GenBank/DDBJ whole genome shotgun (WGS) entry which is preliminary data.</text>
</comment>
<dbReference type="PIRSF" id="PIRSF001413">
    <property type="entry name" value="Trp_syn_beta"/>
    <property type="match status" value="1"/>
</dbReference>
<feature type="domain" description="Tryptophan synthase beta chain-like PALP" evidence="13">
    <location>
        <begin position="62"/>
        <end position="386"/>
    </location>
</feature>
<sequence length="403" mass="43573">MSAPQDFHRWPDEHGRFGDFGGQYVAETLMAPLAELTEAYLRLREDPDFLAELDRDLKYYVGRPSPIYHAERLSRHVGGAQILLKREDLNHTGAHKINNTIGQALVAKRMGKPRIIAETGAGQHGVASATVAARFGLKCVVYMGAVDIERQKINVYRMKLLGADVVPVTSGSKTLKDALNEAMRDWVTNVADTFYIIGTVAGPHPYPMMVRDFNAIVGREAREQMLTQYGRLPDAITACVGGGSNAIGLFHEFLNDRDVRIVGAEAAGEGIATGHHAASLAAGRPGVLHGNRTYVLCDDNGQITETHSVSAGLDYPGVGPEHAFLKDAGRAEYVGVTDDEALEAFHLLARTEGILAALESSHAVAQAMKLAREMSPDQCVLCNLSGRGDKDVHTIAAREGVQV</sequence>
<evidence type="ECO:0000256" key="3">
    <source>
        <dbReference type="ARBA" id="ARBA00004733"/>
    </source>
</evidence>
<protein>
    <recommendedName>
        <fullName evidence="12">Tryptophan synthase beta chain</fullName>
        <ecNumber evidence="12">4.2.1.20</ecNumber>
    </recommendedName>
</protein>
<dbReference type="InterPro" id="IPR001926">
    <property type="entry name" value="TrpB-like_PALP"/>
</dbReference>
<dbReference type="FunFam" id="3.40.50.1100:FF:000001">
    <property type="entry name" value="Tryptophan synthase beta chain"/>
    <property type="match status" value="1"/>
</dbReference>
<evidence type="ECO:0000256" key="8">
    <source>
        <dbReference type="ARBA" id="ARBA00022898"/>
    </source>
</evidence>
<evidence type="ECO:0000256" key="2">
    <source>
        <dbReference type="ARBA" id="ARBA00002786"/>
    </source>
</evidence>
<comment type="similarity">
    <text evidence="4 12">Belongs to the TrpB family.</text>
</comment>
<dbReference type="UniPathway" id="UPA00035">
    <property type="reaction ID" value="UER00044"/>
</dbReference>
<comment type="subunit">
    <text evidence="5 12">Tetramer of two alpha and two beta chains.</text>
</comment>
<evidence type="ECO:0000256" key="9">
    <source>
        <dbReference type="ARBA" id="ARBA00023141"/>
    </source>
</evidence>
<evidence type="ECO:0000256" key="5">
    <source>
        <dbReference type="ARBA" id="ARBA00011270"/>
    </source>
</evidence>
<dbReference type="InterPro" id="IPR036052">
    <property type="entry name" value="TrpB-like_PALP_sf"/>
</dbReference>
<dbReference type="Gene3D" id="3.40.50.1100">
    <property type="match status" value="2"/>
</dbReference>
<evidence type="ECO:0000256" key="12">
    <source>
        <dbReference type="HAMAP-Rule" id="MF_00133"/>
    </source>
</evidence>
<organism evidence="14 15">
    <name type="scientific">Dyella soli</name>
    <dbReference type="NCBI Taxonomy" id="522319"/>
    <lineage>
        <taxon>Bacteria</taxon>
        <taxon>Pseudomonadati</taxon>
        <taxon>Pseudomonadota</taxon>
        <taxon>Gammaproteobacteria</taxon>
        <taxon>Lysobacterales</taxon>
        <taxon>Rhodanobacteraceae</taxon>
        <taxon>Dyella</taxon>
    </lineage>
</organism>
<evidence type="ECO:0000256" key="7">
    <source>
        <dbReference type="ARBA" id="ARBA00022822"/>
    </source>
</evidence>
<dbReference type="Pfam" id="PF00291">
    <property type="entry name" value="PALP"/>
    <property type="match status" value="1"/>
</dbReference>
<dbReference type="FunFam" id="3.40.50.1100:FF:000004">
    <property type="entry name" value="Tryptophan synthase beta chain"/>
    <property type="match status" value="1"/>
</dbReference>
<dbReference type="EMBL" id="SJTG01000001">
    <property type="protein sequence ID" value="TCI13521.1"/>
    <property type="molecule type" value="Genomic_DNA"/>
</dbReference>
<reference evidence="14 15" key="1">
    <citation type="submission" date="2019-02" db="EMBL/GenBank/DDBJ databases">
        <title>Dyella amyloliquefaciens sp. nov., isolated from forest soil.</title>
        <authorList>
            <person name="Gao Z.-H."/>
            <person name="Qiu L.-H."/>
        </authorList>
    </citation>
    <scope>NUCLEOTIDE SEQUENCE [LARGE SCALE GENOMIC DNA]</scope>
    <source>
        <strain evidence="14 15">KACC 12747</strain>
    </source>
</reference>
<dbReference type="InterPro" id="IPR023026">
    <property type="entry name" value="Trp_synth_beta/beta-like"/>
</dbReference>
<dbReference type="PANTHER" id="PTHR48077:SF3">
    <property type="entry name" value="TRYPTOPHAN SYNTHASE"/>
    <property type="match status" value="1"/>
</dbReference>
<keyword evidence="15" id="KW-1185">Reference proteome</keyword>
<dbReference type="EC" id="4.2.1.20" evidence="12"/>
<evidence type="ECO:0000256" key="11">
    <source>
        <dbReference type="ARBA" id="ARBA00049047"/>
    </source>
</evidence>
<evidence type="ECO:0000256" key="10">
    <source>
        <dbReference type="ARBA" id="ARBA00023239"/>
    </source>
</evidence>
<dbReference type="PROSITE" id="PS00168">
    <property type="entry name" value="TRP_SYNTHASE_BETA"/>
    <property type="match status" value="1"/>
</dbReference>
<keyword evidence="9 12" id="KW-0057">Aromatic amino acid biosynthesis</keyword>
<dbReference type="GO" id="GO:0005737">
    <property type="term" value="C:cytoplasm"/>
    <property type="evidence" value="ECO:0007669"/>
    <property type="project" value="TreeGrafter"/>
</dbReference>
<feature type="modified residue" description="N6-(pyridoxal phosphate)lysine" evidence="12">
    <location>
        <position position="96"/>
    </location>
</feature>
<proteinExistence type="inferred from homology"/>
<keyword evidence="8 12" id="KW-0663">Pyridoxal phosphate</keyword>
<name>A0A4R0YY29_9GAMM</name>
<keyword evidence="10 12" id="KW-0456">Lyase</keyword>
<dbReference type="RefSeq" id="WP_131149695.1">
    <property type="nucleotide sequence ID" value="NZ_SJTG01000001.1"/>
</dbReference>
<evidence type="ECO:0000256" key="4">
    <source>
        <dbReference type="ARBA" id="ARBA00009982"/>
    </source>
</evidence>
<dbReference type="CDD" id="cd06446">
    <property type="entry name" value="Trp-synth_B"/>
    <property type="match status" value="1"/>
</dbReference>
<dbReference type="SUPFAM" id="SSF53686">
    <property type="entry name" value="Tryptophan synthase beta subunit-like PLP-dependent enzymes"/>
    <property type="match status" value="1"/>
</dbReference>
<dbReference type="HAMAP" id="MF_00133">
    <property type="entry name" value="Trp_synth_beta"/>
    <property type="match status" value="1"/>
</dbReference>
<comment type="cofactor">
    <cofactor evidence="1 12">
        <name>pyridoxal 5'-phosphate</name>
        <dbReference type="ChEBI" id="CHEBI:597326"/>
    </cofactor>
</comment>
<evidence type="ECO:0000256" key="1">
    <source>
        <dbReference type="ARBA" id="ARBA00001933"/>
    </source>
</evidence>